<dbReference type="Proteomes" id="UP000425960">
    <property type="component" value="Chromosome"/>
</dbReference>
<evidence type="ECO:0000313" key="1">
    <source>
        <dbReference type="EMBL" id="BBO86102.1"/>
    </source>
</evidence>
<dbReference type="RefSeq" id="WP_155325512.1">
    <property type="nucleotide sequence ID" value="NZ_AP021876.1"/>
</dbReference>
<sequence>MISENCDIDEFVEAARNKDILEVIALAIDEATAAERIFYHTHRHTEKDRLCGEQYSRQLKQLINYLRFEIKPRRPKSRAYQLYMANWGGEDSCLPPSVCMPL</sequence>
<dbReference type="AlphaFoldDB" id="A0A5K8A0P8"/>
<reference evidence="1 2" key="1">
    <citation type="submission" date="2019-11" db="EMBL/GenBank/DDBJ databases">
        <title>Comparative genomics of hydrocarbon-degrading Desulfosarcina strains.</title>
        <authorList>
            <person name="Watanabe M."/>
            <person name="Kojima H."/>
            <person name="Fukui M."/>
        </authorList>
    </citation>
    <scope>NUCLEOTIDE SEQUENCE [LARGE SCALE GENOMIC DNA]</scope>
    <source>
        <strain evidence="1 2">28bB2T</strain>
    </source>
</reference>
<proteinExistence type="predicted"/>
<evidence type="ECO:0000313" key="2">
    <source>
        <dbReference type="Proteomes" id="UP000425960"/>
    </source>
</evidence>
<dbReference type="KEGG" id="dov:DSCO28_66680"/>
<gene>
    <name evidence="1" type="ORF">DSCO28_66680</name>
</gene>
<name>A0A5K8A0P8_9BACT</name>
<organism evidence="1 2">
    <name type="scientific">Desulfosarcina ovata subsp. sediminis</name>
    <dbReference type="NCBI Taxonomy" id="885957"/>
    <lineage>
        <taxon>Bacteria</taxon>
        <taxon>Pseudomonadati</taxon>
        <taxon>Thermodesulfobacteriota</taxon>
        <taxon>Desulfobacteria</taxon>
        <taxon>Desulfobacterales</taxon>
        <taxon>Desulfosarcinaceae</taxon>
        <taxon>Desulfosarcina</taxon>
    </lineage>
</organism>
<accession>A0A5K8A0P8</accession>
<dbReference type="EMBL" id="AP021876">
    <property type="protein sequence ID" value="BBO86102.1"/>
    <property type="molecule type" value="Genomic_DNA"/>
</dbReference>
<protein>
    <submittedName>
        <fullName evidence="1">Uncharacterized protein</fullName>
    </submittedName>
</protein>